<accession>O33138</accession>
<name>O33138_MYCLR</name>
<gene>
    <name evidence="1" type="primary">MLCL536.15</name>
</gene>
<sequence length="71" mass="7203">MGAGIVREITSKGGARVFAGCFGGCTDSTPTMLAKTLNRVTELVLLSYAVSSGPVALKAGKVSVVGSCVRR</sequence>
<reference evidence="1" key="1">
    <citation type="journal article" date="1993" name="Mol. Microbiol.">
        <title>Use of an ordered cosmid library to deduce the genomic organization of Mycobacterium leprae.</title>
        <authorList>
            <person name="Eiglmeier K."/>
            <person name="Honore N."/>
            <person name="Woods S.A."/>
            <person name="Caudron B."/>
            <person name="Cole S.T."/>
        </authorList>
    </citation>
    <scope>NUCLEOTIDE SEQUENCE</scope>
</reference>
<reference evidence="1" key="2">
    <citation type="submission" date="1997-09" db="EMBL/GenBank/DDBJ databases">
        <authorList>
            <person name="Seeger K."/>
            <person name="Harris D."/>
        </authorList>
    </citation>
    <scope>NUCLEOTIDE SEQUENCE</scope>
</reference>
<protein>
    <submittedName>
        <fullName evidence="1">Uncharacterized protein</fullName>
    </submittedName>
</protein>
<organism evidence="1">
    <name type="scientific">Mycobacterium leprae</name>
    <dbReference type="NCBI Taxonomy" id="1769"/>
    <lineage>
        <taxon>Bacteria</taxon>
        <taxon>Bacillati</taxon>
        <taxon>Actinomycetota</taxon>
        <taxon>Actinomycetes</taxon>
        <taxon>Mycobacteriales</taxon>
        <taxon>Mycobacteriaceae</taxon>
        <taxon>Mycobacterium</taxon>
    </lineage>
</organism>
<reference evidence="1" key="3">
    <citation type="submission" date="1997-09" db="EMBL/GenBank/DDBJ databases">
        <authorList>
            <person name="Parkhill J."/>
            <person name="Barrell B.G."/>
            <person name="Rajandream M.A."/>
        </authorList>
    </citation>
    <scope>NUCLEOTIDE SEQUENCE</scope>
</reference>
<proteinExistence type="predicted"/>
<evidence type="ECO:0000313" key="1">
    <source>
        <dbReference type="EMBL" id="CAB16158.1"/>
    </source>
</evidence>
<dbReference type="EMBL" id="Z99125">
    <property type="protein sequence ID" value="CAB16158.1"/>
    <property type="molecule type" value="Genomic_DNA"/>
</dbReference>
<dbReference type="AlphaFoldDB" id="O33138"/>